<reference evidence="1" key="1">
    <citation type="journal article" date="2015" name="Nature">
        <title>Complex archaea that bridge the gap between prokaryotes and eukaryotes.</title>
        <authorList>
            <person name="Spang A."/>
            <person name="Saw J.H."/>
            <person name="Jorgensen S.L."/>
            <person name="Zaremba-Niedzwiedzka K."/>
            <person name="Martijn J."/>
            <person name="Lind A.E."/>
            <person name="van Eijk R."/>
            <person name="Schleper C."/>
            <person name="Guy L."/>
            <person name="Ettema T.J."/>
        </authorList>
    </citation>
    <scope>NUCLEOTIDE SEQUENCE</scope>
</reference>
<accession>A0A0F9CHL4</accession>
<proteinExistence type="predicted"/>
<evidence type="ECO:0000313" key="1">
    <source>
        <dbReference type="EMBL" id="KKL48768.1"/>
    </source>
</evidence>
<dbReference type="EMBL" id="LAZR01033199">
    <property type="protein sequence ID" value="KKL48768.1"/>
    <property type="molecule type" value="Genomic_DNA"/>
</dbReference>
<name>A0A0F9CHL4_9ZZZZ</name>
<comment type="caution">
    <text evidence="1">The sequence shown here is derived from an EMBL/GenBank/DDBJ whole genome shotgun (WGS) entry which is preliminary data.</text>
</comment>
<dbReference type="AlphaFoldDB" id="A0A0F9CHL4"/>
<protein>
    <submittedName>
        <fullName evidence="1">Uncharacterized protein</fullName>
    </submittedName>
</protein>
<gene>
    <name evidence="1" type="ORF">LCGC14_2322170</name>
</gene>
<organism evidence="1">
    <name type="scientific">marine sediment metagenome</name>
    <dbReference type="NCBI Taxonomy" id="412755"/>
    <lineage>
        <taxon>unclassified sequences</taxon>
        <taxon>metagenomes</taxon>
        <taxon>ecological metagenomes</taxon>
    </lineage>
</organism>
<sequence>MEMNLAQALETRRFLNEVRSSNRSGSHVNCFRYFQNNSDEHEDTKFKVFKLLRKLNHNVLVEPIFLNGSRCDILDISLGVIYEVIHSEKETEVKNKNYPSCFGIVIIKSNKSEKIEVLE</sequence>